<evidence type="ECO:0000256" key="1">
    <source>
        <dbReference type="SAM" id="MobiDB-lite"/>
    </source>
</evidence>
<dbReference type="Gene3D" id="3.10.310.50">
    <property type="match status" value="1"/>
</dbReference>
<feature type="compositionally biased region" description="Low complexity" evidence="1">
    <location>
        <begin position="435"/>
        <end position="451"/>
    </location>
</feature>
<accession>A0A0S2DL76</accession>
<feature type="transmembrane region" description="Helical" evidence="2">
    <location>
        <begin position="317"/>
        <end position="336"/>
    </location>
</feature>
<gene>
    <name evidence="5" type="ORF">GLE_3924</name>
</gene>
<dbReference type="STRING" id="69.GLE_3924"/>
<organism evidence="5 6">
    <name type="scientific">Lysobacter enzymogenes</name>
    <dbReference type="NCBI Taxonomy" id="69"/>
    <lineage>
        <taxon>Bacteria</taxon>
        <taxon>Pseudomonadati</taxon>
        <taxon>Pseudomonadota</taxon>
        <taxon>Gammaproteobacteria</taxon>
        <taxon>Lysobacterales</taxon>
        <taxon>Lysobacteraceae</taxon>
        <taxon>Lysobacter</taxon>
    </lineage>
</organism>
<feature type="domain" description="TPM" evidence="4">
    <location>
        <begin position="66"/>
        <end position="189"/>
    </location>
</feature>
<feature type="compositionally biased region" description="Basic and acidic residues" evidence="1">
    <location>
        <begin position="415"/>
        <end position="431"/>
    </location>
</feature>
<evidence type="ECO:0000256" key="2">
    <source>
        <dbReference type="SAM" id="Phobius"/>
    </source>
</evidence>
<dbReference type="Pfam" id="PF04536">
    <property type="entry name" value="TPM_phosphatase"/>
    <property type="match status" value="1"/>
</dbReference>
<sequence>MVMAADGASLRARPLRCGAMIVVLLCLFAWASALSAQARAPAPAPANAAPVLDSPTLDSRTLNSPVQDLAGALRPDTRERLETRARELRARKGAQLQVLIVASTAPESIDAYAQRVFDAWALGRRGVDDGVLLVVARDDRRARIQVGYGLEGRIPDAAARDVLSAYLLPHLARGEYDAGVDAASAALAALVEQEPLPAPAADAYAAAASAWSPLARICALGAAFALVLGWCAQRRGWPLAWAAPAALLPPAVAAWVWSGPAWLWLPLLCGAVAGALGLALPRWRWLRSVAGAAAVGLAVAALGAALVRRGVPAPGDIGLGAVAVLFATPLLVGAIAPPMIAWQERGRLGFALRAGALAAIAWLAWRVLLRMTDGDPSGLGGGGWLGVGLFAYLAWVLVFLLNGEIWGGRSRKRDGRGGRRRNGDSERKQRSGDAGSSHSGPSRSESSDSGAGDTGWSGGGGRSGGGGASGSW</sequence>
<reference evidence="5 6" key="1">
    <citation type="submission" date="2015-11" db="EMBL/GenBank/DDBJ databases">
        <title>Genome sequences of Lysobacter enzymogenes strain C3 and Lysobacter antibioticus ATCC 29479.</title>
        <authorList>
            <person name="Kobayashi D.Y."/>
        </authorList>
    </citation>
    <scope>NUCLEOTIDE SEQUENCE [LARGE SCALE GENOMIC DNA]</scope>
    <source>
        <strain evidence="5 6">C3</strain>
    </source>
</reference>
<evidence type="ECO:0000313" key="6">
    <source>
        <dbReference type="Proteomes" id="UP000061569"/>
    </source>
</evidence>
<dbReference type="PANTHER" id="PTHR30373">
    <property type="entry name" value="UPF0603 PROTEIN YGCG"/>
    <property type="match status" value="1"/>
</dbReference>
<dbReference type="KEGG" id="lez:GLE_3924"/>
<evidence type="ECO:0000313" key="5">
    <source>
        <dbReference type="EMBL" id="ALN59266.1"/>
    </source>
</evidence>
<feature type="transmembrane region" description="Helical" evidence="2">
    <location>
        <begin position="292"/>
        <end position="311"/>
    </location>
</feature>
<feature type="signal peptide" evidence="3">
    <location>
        <begin position="1"/>
        <end position="38"/>
    </location>
</feature>
<evidence type="ECO:0000259" key="4">
    <source>
        <dbReference type="Pfam" id="PF04536"/>
    </source>
</evidence>
<keyword evidence="2" id="KW-1133">Transmembrane helix</keyword>
<dbReference type="PATRIC" id="fig|69.6.peg.3861"/>
<feature type="transmembrane region" description="Helical" evidence="2">
    <location>
        <begin position="348"/>
        <end position="369"/>
    </location>
</feature>
<dbReference type="PANTHER" id="PTHR30373:SF2">
    <property type="entry name" value="UPF0603 PROTEIN YGCG"/>
    <property type="match status" value="1"/>
</dbReference>
<feature type="transmembrane region" description="Helical" evidence="2">
    <location>
        <begin position="381"/>
        <end position="403"/>
    </location>
</feature>
<feature type="transmembrane region" description="Helical" evidence="2">
    <location>
        <begin position="239"/>
        <end position="257"/>
    </location>
</feature>
<feature type="region of interest" description="Disordered" evidence="1">
    <location>
        <begin position="410"/>
        <end position="472"/>
    </location>
</feature>
<keyword evidence="3" id="KW-0732">Signal</keyword>
<dbReference type="EMBL" id="CP013140">
    <property type="protein sequence ID" value="ALN59266.1"/>
    <property type="molecule type" value="Genomic_DNA"/>
</dbReference>
<protein>
    <recommendedName>
        <fullName evidence="4">TPM domain-containing protein</fullName>
    </recommendedName>
</protein>
<keyword evidence="2" id="KW-0472">Membrane</keyword>
<keyword evidence="2" id="KW-0812">Transmembrane</keyword>
<feature type="transmembrane region" description="Helical" evidence="2">
    <location>
        <begin position="214"/>
        <end position="232"/>
    </location>
</feature>
<dbReference type="InterPro" id="IPR007621">
    <property type="entry name" value="TPM_dom"/>
</dbReference>
<name>A0A0S2DL76_LYSEN</name>
<dbReference type="AlphaFoldDB" id="A0A0S2DL76"/>
<evidence type="ECO:0000256" key="3">
    <source>
        <dbReference type="SAM" id="SignalP"/>
    </source>
</evidence>
<feature type="chain" id="PRO_5006595203" description="TPM domain-containing protein" evidence="3">
    <location>
        <begin position="39"/>
        <end position="472"/>
    </location>
</feature>
<feature type="compositionally biased region" description="Gly residues" evidence="1">
    <location>
        <begin position="452"/>
        <end position="472"/>
    </location>
</feature>
<feature type="transmembrane region" description="Helical" evidence="2">
    <location>
        <begin position="263"/>
        <end position="280"/>
    </location>
</feature>
<dbReference type="Proteomes" id="UP000061569">
    <property type="component" value="Chromosome"/>
</dbReference>
<proteinExistence type="predicted"/>